<proteinExistence type="predicted"/>
<sequence length="195" mass="21285">MSGASGGHSAHVILIVRAANKIRGTSLKLEILSRDNKILNVSSVHSVGKSGAHFSASFSTPTVPFKLKLQGKTKKNFNFERDSPNIVHPGHALLRVLFARREFTVPIGGKGLVIFFVYNTATTEFFKFQVKTSTVFDSSVSRPRVRVYQNRTGFFYTWFTAKSGVISGTGDDVVVSATGMTSKVTVSSIVSLMVY</sequence>
<accession>A0A3M6UU30</accession>
<evidence type="ECO:0000313" key="1">
    <source>
        <dbReference type="EMBL" id="RMX56828.1"/>
    </source>
</evidence>
<dbReference type="EMBL" id="RCHS01000794">
    <property type="protein sequence ID" value="RMX56828.1"/>
    <property type="molecule type" value="Genomic_DNA"/>
</dbReference>
<dbReference type="AlphaFoldDB" id="A0A3M6UU30"/>
<gene>
    <name evidence="1" type="ORF">pdam_00009933</name>
</gene>
<protein>
    <submittedName>
        <fullName evidence="1">Uncharacterized protein</fullName>
    </submittedName>
</protein>
<dbReference type="OrthoDB" id="5988951at2759"/>
<keyword evidence="2" id="KW-1185">Reference proteome</keyword>
<reference evidence="1 2" key="1">
    <citation type="journal article" date="2018" name="Sci. Rep.">
        <title>Comparative analysis of the Pocillopora damicornis genome highlights role of immune system in coral evolution.</title>
        <authorList>
            <person name="Cunning R."/>
            <person name="Bay R.A."/>
            <person name="Gillette P."/>
            <person name="Baker A.C."/>
            <person name="Traylor-Knowles N."/>
        </authorList>
    </citation>
    <scope>NUCLEOTIDE SEQUENCE [LARGE SCALE GENOMIC DNA]</scope>
    <source>
        <strain evidence="1">RSMAS</strain>
        <tissue evidence="1">Whole animal</tissue>
    </source>
</reference>
<evidence type="ECO:0000313" key="2">
    <source>
        <dbReference type="Proteomes" id="UP000275408"/>
    </source>
</evidence>
<name>A0A3M6UU30_POCDA</name>
<dbReference type="Proteomes" id="UP000275408">
    <property type="component" value="Unassembled WGS sequence"/>
</dbReference>
<comment type="caution">
    <text evidence="1">The sequence shown here is derived from an EMBL/GenBank/DDBJ whole genome shotgun (WGS) entry which is preliminary data.</text>
</comment>
<organism evidence="1 2">
    <name type="scientific">Pocillopora damicornis</name>
    <name type="common">Cauliflower coral</name>
    <name type="synonym">Millepora damicornis</name>
    <dbReference type="NCBI Taxonomy" id="46731"/>
    <lineage>
        <taxon>Eukaryota</taxon>
        <taxon>Metazoa</taxon>
        <taxon>Cnidaria</taxon>
        <taxon>Anthozoa</taxon>
        <taxon>Hexacorallia</taxon>
        <taxon>Scleractinia</taxon>
        <taxon>Astrocoeniina</taxon>
        <taxon>Pocilloporidae</taxon>
        <taxon>Pocillopora</taxon>
    </lineage>
</organism>